<dbReference type="GO" id="GO:0005524">
    <property type="term" value="F:ATP binding"/>
    <property type="evidence" value="ECO:0007669"/>
    <property type="project" value="UniProtKB-KW"/>
</dbReference>
<dbReference type="RefSeq" id="WP_085210053.1">
    <property type="nucleotide sequence ID" value="NZ_FXAM01000001.1"/>
</dbReference>
<dbReference type="GO" id="GO:0051782">
    <property type="term" value="P:negative regulation of cell division"/>
    <property type="evidence" value="ECO:0007669"/>
    <property type="project" value="TreeGrafter"/>
</dbReference>
<keyword evidence="2" id="KW-0067">ATP-binding</keyword>
<dbReference type="InterPro" id="IPR027417">
    <property type="entry name" value="P-loop_NTPase"/>
</dbReference>
<dbReference type="NCBIfam" id="NF047398">
    <property type="entry name" value="AAA_KGGVGR"/>
    <property type="match status" value="1"/>
</dbReference>
<dbReference type="SUPFAM" id="SSF52540">
    <property type="entry name" value="P-loop containing nucleoside triphosphate hydrolases"/>
    <property type="match status" value="1"/>
</dbReference>
<dbReference type="GO" id="GO:0016887">
    <property type="term" value="F:ATP hydrolysis activity"/>
    <property type="evidence" value="ECO:0007669"/>
    <property type="project" value="TreeGrafter"/>
</dbReference>
<dbReference type="Proteomes" id="UP000192923">
    <property type="component" value="Unassembled WGS sequence"/>
</dbReference>
<reference evidence="4 5" key="1">
    <citation type="submission" date="2016-12" db="EMBL/GenBank/DDBJ databases">
        <authorList>
            <person name="Song W.-J."/>
            <person name="Kurnit D.M."/>
        </authorList>
    </citation>
    <scope>NUCLEOTIDE SEQUENCE [LARGE SCALE GENOMIC DNA]</scope>
    <source>
        <strain evidence="4 5">175</strain>
    </source>
</reference>
<sequence>MRFDESLAAFVAALLPILNKETLETGWIIRDASGRLAFIADKALSADERSQAAIAVKTSLGEYCRESGCVFDNEQPGIQSVIESARVFTETINNVAVRLIDRRIVGQDWLIEPAPGWQPPAPARWVFASLKGGVGRSTALAVAATELARQGRKVLAVDLDLEAPGLGTLLIEESDKPKYGVLDWYVEQGIGSIPEEENNEFLGDMVAPSPFGRGKGLIDVVPAIGRISDDYPGNVLAKLARAYLDLPQEVGQSLGFLDRTQKLIDELASRRQYDAVLVDARAGLNESTAAAILGLGADVLLFGVDTPQTFAGYRYLLAHLKKFIKPDDDDWWLRLRMVHAKASPDERRKQGFRDKAYRIFSESLYQDRPILDNDDNPLLSGISEPIYTQMFDVDSREAPHYAWPILDDSNYAEFDPLAERVQMDEGFYGRTFAGLVEGIGELIEFRENTSE</sequence>
<dbReference type="STRING" id="1760988.SAMN02949497_0740"/>
<dbReference type="PANTHER" id="PTHR43384:SF6">
    <property type="entry name" value="SEPTUM SITE-DETERMINING PROTEIN MIND HOMOLOG, CHLOROPLASTIC"/>
    <property type="match status" value="1"/>
</dbReference>
<evidence type="ECO:0000313" key="5">
    <source>
        <dbReference type="Proteomes" id="UP000192923"/>
    </source>
</evidence>
<protein>
    <submittedName>
        <fullName evidence="4">CobQ/CobB/MinD/ParA nucleotide binding domain-containing protein</fullName>
    </submittedName>
</protein>
<feature type="domain" description="CobQ/CobB/MinD/ParA nucleotide binding" evidence="3">
    <location>
        <begin position="126"/>
        <end position="170"/>
    </location>
</feature>
<dbReference type="Pfam" id="PF01656">
    <property type="entry name" value="CbiA"/>
    <property type="match status" value="1"/>
</dbReference>
<dbReference type="InterPro" id="IPR050625">
    <property type="entry name" value="ParA/MinD_ATPase"/>
</dbReference>
<name>A0A1Y6CS55_9GAMM</name>
<keyword evidence="1" id="KW-0547">Nucleotide-binding</keyword>
<dbReference type="PANTHER" id="PTHR43384">
    <property type="entry name" value="SEPTUM SITE-DETERMINING PROTEIN MIND HOMOLOG, CHLOROPLASTIC-RELATED"/>
    <property type="match status" value="1"/>
</dbReference>
<dbReference type="AlphaFoldDB" id="A0A1Y6CS55"/>
<proteinExistence type="predicted"/>
<evidence type="ECO:0000313" key="4">
    <source>
        <dbReference type="EMBL" id="SMF93458.1"/>
    </source>
</evidence>
<evidence type="ECO:0000259" key="3">
    <source>
        <dbReference type="Pfam" id="PF01656"/>
    </source>
</evidence>
<organism evidence="4 5">
    <name type="scientific">Methylomagnum ishizawai</name>
    <dbReference type="NCBI Taxonomy" id="1760988"/>
    <lineage>
        <taxon>Bacteria</taxon>
        <taxon>Pseudomonadati</taxon>
        <taxon>Pseudomonadota</taxon>
        <taxon>Gammaproteobacteria</taxon>
        <taxon>Methylococcales</taxon>
        <taxon>Methylococcaceae</taxon>
        <taxon>Methylomagnum</taxon>
    </lineage>
</organism>
<dbReference type="InterPro" id="IPR002586">
    <property type="entry name" value="CobQ/CobB/MinD/ParA_Nub-bd_dom"/>
</dbReference>
<evidence type="ECO:0000256" key="2">
    <source>
        <dbReference type="ARBA" id="ARBA00022840"/>
    </source>
</evidence>
<gene>
    <name evidence="4" type="ORF">SAMN02949497_0740</name>
</gene>
<dbReference type="OrthoDB" id="9804460at2"/>
<dbReference type="EMBL" id="FXAM01000001">
    <property type="protein sequence ID" value="SMF93458.1"/>
    <property type="molecule type" value="Genomic_DNA"/>
</dbReference>
<dbReference type="GO" id="GO:0009898">
    <property type="term" value="C:cytoplasmic side of plasma membrane"/>
    <property type="evidence" value="ECO:0007669"/>
    <property type="project" value="TreeGrafter"/>
</dbReference>
<evidence type="ECO:0000256" key="1">
    <source>
        <dbReference type="ARBA" id="ARBA00022741"/>
    </source>
</evidence>
<dbReference type="GO" id="GO:0005829">
    <property type="term" value="C:cytosol"/>
    <property type="evidence" value="ECO:0007669"/>
    <property type="project" value="TreeGrafter"/>
</dbReference>
<dbReference type="Gene3D" id="3.40.50.300">
    <property type="entry name" value="P-loop containing nucleotide triphosphate hydrolases"/>
    <property type="match status" value="1"/>
</dbReference>
<accession>A0A1Y6CS55</accession>
<keyword evidence="5" id="KW-1185">Reference proteome</keyword>